<evidence type="ECO:0000256" key="1">
    <source>
        <dbReference type="SAM" id="MobiDB-lite"/>
    </source>
</evidence>
<proteinExistence type="predicted"/>
<name>A0A2H3JFL7_WOLCO</name>
<dbReference type="AlphaFoldDB" id="A0A2H3JFL7"/>
<feature type="region of interest" description="Disordered" evidence="1">
    <location>
        <begin position="549"/>
        <end position="597"/>
    </location>
</feature>
<feature type="compositionally biased region" description="Polar residues" evidence="1">
    <location>
        <begin position="19"/>
        <end position="30"/>
    </location>
</feature>
<keyword evidence="3" id="KW-1185">Reference proteome</keyword>
<feature type="region of interest" description="Disordered" evidence="1">
    <location>
        <begin position="93"/>
        <end position="121"/>
    </location>
</feature>
<reference evidence="2 3" key="1">
    <citation type="journal article" date="2012" name="Science">
        <title>The Paleozoic origin of enzymatic lignin decomposition reconstructed from 31 fungal genomes.</title>
        <authorList>
            <person name="Floudas D."/>
            <person name="Binder M."/>
            <person name="Riley R."/>
            <person name="Barry K."/>
            <person name="Blanchette R.A."/>
            <person name="Henrissat B."/>
            <person name="Martinez A.T."/>
            <person name="Otillar R."/>
            <person name="Spatafora J.W."/>
            <person name="Yadav J.S."/>
            <person name="Aerts A."/>
            <person name="Benoit I."/>
            <person name="Boyd A."/>
            <person name="Carlson A."/>
            <person name="Copeland A."/>
            <person name="Coutinho P.M."/>
            <person name="de Vries R.P."/>
            <person name="Ferreira P."/>
            <person name="Findley K."/>
            <person name="Foster B."/>
            <person name="Gaskell J."/>
            <person name="Glotzer D."/>
            <person name="Gorecki P."/>
            <person name="Heitman J."/>
            <person name="Hesse C."/>
            <person name="Hori C."/>
            <person name="Igarashi K."/>
            <person name="Jurgens J.A."/>
            <person name="Kallen N."/>
            <person name="Kersten P."/>
            <person name="Kohler A."/>
            <person name="Kuees U."/>
            <person name="Kumar T.K.A."/>
            <person name="Kuo A."/>
            <person name="LaButti K."/>
            <person name="Larrondo L.F."/>
            <person name="Lindquist E."/>
            <person name="Ling A."/>
            <person name="Lombard V."/>
            <person name="Lucas S."/>
            <person name="Lundell T."/>
            <person name="Martin R."/>
            <person name="McLaughlin D.J."/>
            <person name="Morgenstern I."/>
            <person name="Morin E."/>
            <person name="Murat C."/>
            <person name="Nagy L.G."/>
            <person name="Nolan M."/>
            <person name="Ohm R.A."/>
            <person name="Patyshakuliyeva A."/>
            <person name="Rokas A."/>
            <person name="Ruiz-Duenas F.J."/>
            <person name="Sabat G."/>
            <person name="Salamov A."/>
            <person name="Samejima M."/>
            <person name="Schmutz J."/>
            <person name="Slot J.C."/>
            <person name="St John F."/>
            <person name="Stenlid J."/>
            <person name="Sun H."/>
            <person name="Sun S."/>
            <person name="Syed K."/>
            <person name="Tsang A."/>
            <person name="Wiebenga A."/>
            <person name="Young D."/>
            <person name="Pisabarro A."/>
            <person name="Eastwood D.C."/>
            <person name="Martin F."/>
            <person name="Cullen D."/>
            <person name="Grigoriev I.V."/>
            <person name="Hibbett D.S."/>
        </authorList>
    </citation>
    <scope>NUCLEOTIDE SEQUENCE [LARGE SCALE GENOMIC DNA]</scope>
    <source>
        <strain evidence="2 3">MD-104</strain>
    </source>
</reference>
<dbReference type="OrthoDB" id="3250555at2759"/>
<gene>
    <name evidence="2" type="ORF">WOLCODRAFT_167571</name>
</gene>
<evidence type="ECO:0000313" key="2">
    <source>
        <dbReference type="EMBL" id="PCH37539.1"/>
    </source>
</evidence>
<dbReference type="OMA" id="HECAFED"/>
<feature type="region of interest" description="Disordered" evidence="1">
    <location>
        <begin position="189"/>
        <end position="209"/>
    </location>
</feature>
<feature type="region of interest" description="Disordered" evidence="1">
    <location>
        <begin position="304"/>
        <end position="341"/>
    </location>
</feature>
<feature type="compositionally biased region" description="Low complexity" evidence="1">
    <location>
        <begin position="424"/>
        <end position="443"/>
    </location>
</feature>
<dbReference type="Proteomes" id="UP000218811">
    <property type="component" value="Unassembled WGS sequence"/>
</dbReference>
<feature type="region of interest" description="Disordered" evidence="1">
    <location>
        <begin position="1"/>
        <end position="75"/>
    </location>
</feature>
<feature type="compositionally biased region" description="Basic and acidic residues" evidence="1">
    <location>
        <begin position="549"/>
        <end position="558"/>
    </location>
</feature>
<dbReference type="STRING" id="742152.A0A2H3JFL7"/>
<protein>
    <submittedName>
        <fullName evidence="2">Uncharacterized protein</fullName>
    </submittedName>
</protein>
<feature type="region of interest" description="Disordered" evidence="1">
    <location>
        <begin position="366"/>
        <end position="496"/>
    </location>
</feature>
<organism evidence="2 3">
    <name type="scientific">Wolfiporia cocos (strain MD-104)</name>
    <name type="common">Brown rot fungus</name>
    <dbReference type="NCBI Taxonomy" id="742152"/>
    <lineage>
        <taxon>Eukaryota</taxon>
        <taxon>Fungi</taxon>
        <taxon>Dikarya</taxon>
        <taxon>Basidiomycota</taxon>
        <taxon>Agaricomycotina</taxon>
        <taxon>Agaricomycetes</taxon>
        <taxon>Polyporales</taxon>
        <taxon>Phaeolaceae</taxon>
        <taxon>Wolfiporia</taxon>
    </lineage>
</organism>
<feature type="compositionally biased region" description="Pro residues" evidence="1">
    <location>
        <begin position="481"/>
        <end position="496"/>
    </location>
</feature>
<feature type="compositionally biased region" description="Polar residues" evidence="1">
    <location>
        <begin position="93"/>
        <end position="102"/>
    </location>
</feature>
<feature type="compositionally biased region" description="Low complexity" evidence="1">
    <location>
        <begin position="375"/>
        <end position="388"/>
    </location>
</feature>
<evidence type="ECO:0000313" key="3">
    <source>
        <dbReference type="Proteomes" id="UP000218811"/>
    </source>
</evidence>
<dbReference type="EMBL" id="KB467931">
    <property type="protein sequence ID" value="PCH37539.1"/>
    <property type="molecule type" value="Genomic_DNA"/>
</dbReference>
<feature type="compositionally biased region" description="Basic and acidic residues" evidence="1">
    <location>
        <begin position="103"/>
        <end position="118"/>
    </location>
</feature>
<feature type="compositionally biased region" description="Low complexity" evidence="1">
    <location>
        <begin position="48"/>
        <end position="61"/>
    </location>
</feature>
<accession>A0A2H3JFL7</accession>
<feature type="compositionally biased region" description="Acidic residues" evidence="1">
    <location>
        <begin position="559"/>
        <end position="569"/>
    </location>
</feature>
<sequence>MERTISLDYSKPGRWSDPDPSNGSPASDDTSIFHECAFEDRDALSDVPIPESSSPIYSSPGAPTPPDNDLVDDVSVLSPPAWSSARIDTHINSSSVTKAHISSSEHDPPDDHQGKDTSDPVVNYDAGILTYACSSPTCDSTTDSSSSPHQLQDQLLFVNQLHDLLLAVRDEEEKFLRFLKRRRDLLSNSSPHSLTLATGSGRTTGSMSDKASLDWPSLTSVIATEAEAGSNIEALANDSSLSCPVSNAYSPVCSMMVDPPRAATHSQLSGSQSGDNASPDYWVYFGSPDLSVSSASFSQETLSNAHIKDHHSGSQATTRVRATGSMPMKRRRSLDSTTNAASDAYTQLSERVERWSESASKRRKVHTVESRFFASQQSSKNTSKRSSSVGRSTLANRPASLRRAESLRSEASAVTGAEENQHESVVLSTSSSHSLSRSRTFTSLDRDSRSATPAPCYSGYVPSEPATPISHRRRRRAMTPPRSPLPMPLPIIAPPPPDEIPRAPLSTEDAAEARIKIMLEKERVERDADGLAAIAVNNLVLGELICTSKKSDDKRSERNDEDTAADVDTPETIAQDSSPWSARPFSMHDSQPSYDKDSKFEDDLRMTVIDWILDVLPRDGPSSTKCAWDLRDQLATSDVTRFHAAYLLIRYFFRIGPTDSAVSSPESPTRKEQQLQLDGQQALTWDIALACVTLSVKFHRDVFLPLYSIPANNFMLLAPHSLSYEDLEAAQRDILYTFSFSIGSVTPESYISELWLALPSLRSLLSFDGGWNTAQKETWAVLLEALMQPDVLRFPISLLTASALLDGVIDTLVERYKFESLVKGGHKLPDSCDAYRKRAVKASAIVALDVEELLGLSKDDVYNCRRWLRSPA</sequence>